<dbReference type="PANTHER" id="PTHR10869:SF223">
    <property type="entry name" value="PROLYL 4-HYDROXYLASE SUBUNIT ALPHA-3"/>
    <property type="match status" value="1"/>
</dbReference>
<reference evidence="4 5" key="1">
    <citation type="journal article" date="2018" name="Proc. R. Soc. B">
        <title>A non-coding region near Follistatin controls head colour polymorphism in the Gouldian finch.</title>
        <authorList>
            <person name="Toomey M.B."/>
            <person name="Marques C.I."/>
            <person name="Andrade P."/>
            <person name="Araujo P.M."/>
            <person name="Sabatino S."/>
            <person name="Gazda M.A."/>
            <person name="Afonso S."/>
            <person name="Lopes R.J."/>
            <person name="Corbo J.C."/>
            <person name="Carneiro M."/>
        </authorList>
    </citation>
    <scope>NUCLEOTIDE SEQUENCE [LARGE SCALE GENOMIC DNA]</scope>
    <source>
        <strain evidence="4">Red01</strain>
        <tissue evidence="4">Muscle</tissue>
    </source>
</reference>
<gene>
    <name evidence="4" type="ORF">DV515_00006676</name>
</gene>
<dbReference type="AlphaFoldDB" id="A0A3L8SLG1"/>
<evidence type="ECO:0000256" key="1">
    <source>
        <dbReference type="ARBA" id="ARBA00022723"/>
    </source>
</evidence>
<evidence type="ECO:0000256" key="2">
    <source>
        <dbReference type="ARBA" id="ARBA00022896"/>
    </source>
</evidence>
<proteinExistence type="predicted"/>
<evidence type="ECO:0000256" key="3">
    <source>
        <dbReference type="ARBA" id="ARBA00023004"/>
    </source>
</evidence>
<dbReference type="PANTHER" id="PTHR10869">
    <property type="entry name" value="PROLYL 4-HYDROXYLASE ALPHA SUBUNIT"/>
    <property type="match status" value="1"/>
</dbReference>
<dbReference type="Gene3D" id="2.60.120.620">
    <property type="entry name" value="q2cbj1_9rhob like domain"/>
    <property type="match status" value="1"/>
</dbReference>
<keyword evidence="2" id="KW-0847">Vitamin C</keyword>
<dbReference type="GO" id="GO:0004656">
    <property type="term" value="F:procollagen-proline 4-dioxygenase activity"/>
    <property type="evidence" value="ECO:0007669"/>
    <property type="project" value="TreeGrafter"/>
</dbReference>
<dbReference type="EMBL" id="QUSF01000016">
    <property type="protein sequence ID" value="RLW03279.1"/>
    <property type="molecule type" value="Genomic_DNA"/>
</dbReference>
<dbReference type="Proteomes" id="UP000276834">
    <property type="component" value="Unassembled WGS sequence"/>
</dbReference>
<dbReference type="InterPro" id="IPR045054">
    <property type="entry name" value="P4HA-like"/>
</dbReference>
<name>A0A3L8SLG1_CHLGU</name>
<evidence type="ECO:0000313" key="5">
    <source>
        <dbReference type="Proteomes" id="UP000276834"/>
    </source>
</evidence>
<accession>A0A3L8SLG1</accession>
<evidence type="ECO:0000313" key="4">
    <source>
        <dbReference type="EMBL" id="RLW03279.1"/>
    </source>
</evidence>
<organism evidence="4 5">
    <name type="scientific">Chloebia gouldiae</name>
    <name type="common">Gouldian finch</name>
    <name type="synonym">Erythrura gouldiae</name>
    <dbReference type="NCBI Taxonomy" id="44316"/>
    <lineage>
        <taxon>Eukaryota</taxon>
        <taxon>Metazoa</taxon>
        <taxon>Chordata</taxon>
        <taxon>Craniata</taxon>
        <taxon>Vertebrata</taxon>
        <taxon>Euteleostomi</taxon>
        <taxon>Archelosauria</taxon>
        <taxon>Archosauria</taxon>
        <taxon>Dinosauria</taxon>
        <taxon>Saurischia</taxon>
        <taxon>Theropoda</taxon>
        <taxon>Coelurosauria</taxon>
        <taxon>Aves</taxon>
        <taxon>Neognathae</taxon>
        <taxon>Neoaves</taxon>
        <taxon>Telluraves</taxon>
        <taxon>Australaves</taxon>
        <taxon>Passeriformes</taxon>
        <taxon>Passeroidea</taxon>
        <taxon>Passeridae</taxon>
        <taxon>Chloebia</taxon>
    </lineage>
</organism>
<keyword evidence="5" id="KW-1185">Reference proteome</keyword>
<keyword evidence="3" id="KW-0408">Iron</keyword>
<dbReference type="OrthoDB" id="420380at2759"/>
<dbReference type="GO" id="GO:0005783">
    <property type="term" value="C:endoplasmic reticulum"/>
    <property type="evidence" value="ECO:0007669"/>
    <property type="project" value="TreeGrafter"/>
</dbReference>
<sequence>MKSSNRIATIMICVSPPLISKPGGMALAWPSQDMGWLSAVEAGGSTTFIYANFSVPLVKNAALFWWNLRRNGNGDGDILHAGCPILVEDKWVANKWIHEHGQEFQRPCSADPED</sequence>
<keyword evidence="1" id="KW-0479">Metal-binding</keyword>
<comment type="caution">
    <text evidence="4">The sequence shown here is derived from an EMBL/GenBank/DDBJ whole genome shotgun (WGS) entry which is preliminary data.</text>
</comment>
<dbReference type="GO" id="GO:0031418">
    <property type="term" value="F:L-ascorbic acid binding"/>
    <property type="evidence" value="ECO:0007669"/>
    <property type="project" value="UniProtKB-KW"/>
</dbReference>
<dbReference type="STRING" id="44316.ENSEGOP00005006751"/>
<dbReference type="GO" id="GO:0046872">
    <property type="term" value="F:metal ion binding"/>
    <property type="evidence" value="ECO:0007669"/>
    <property type="project" value="UniProtKB-KW"/>
</dbReference>
<protein>
    <submittedName>
        <fullName evidence="4">Uncharacterized protein</fullName>
    </submittedName>
</protein>